<feature type="compositionally biased region" description="Low complexity" evidence="1">
    <location>
        <begin position="124"/>
        <end position="138"/>
    </location>
</feature>
<evidence type="ECO:0000256" key="1">
    <source>
        <dbReference type="SAM" id="MobiDB-lite"/>
    </source>
</evidence>
<keyword evidence="2" id="KW-0472">Membrane</keyword>
<sequence>MNEDDIRLLAYVDETLPAAERAQVEAAIHASPELADAVESLRASRLPYRETFAAQVIPPVPASLSANLEALLRAHAQRHTPATQDDAHAAKPVDPTRTVHLGSPERPMNSENPERSESPESLERPMSPVNPVNPVNPVSQMKLESQVSSVSPAASVRVDESRRPSAANDAPAGRRVRAGWLVAAFAAGVTVTAITLPWLPGALNRSGAGGGGLMTASVTAPPKSPQGTTWVRAAAEYQQLYVRDTIASVRVDEGDIARTVSDIRQDDKLDISVPDLRAQGLTFKGVQRLRWQDRTLVQMVYLPETGDPVALCVVRDPRPDQDVAAQQIDRMGVVTWRKGQIGYALIGAPGSVDLKAVAKGLAHGQTTPLYGLVTLPSLTRAHAAS</sequence>
<keyword evidence="2 3" id="KW-0812">Transmembrane</keyword>
<dbReference type="RefSeq" id="WP_150587689.1">
    <property type="nucleotide sequence ID" value="NZ_CABPSH010000001.1"/>
</dbReference>
<feature type="transmembrane region" description="Helical" evidence="2">
    <location>
        <begin position="178"/>
        <end position="199"/>
    </location>
</feature>
<evidence type="ECO:0000256" key="2">
    <source>
        <dbReference type="SAM" id="Phobius"/>
    </source>
</evidence>
<accession>A0A5E4RVH1</accession>
<keyword evidence="4" id="KW-1185">Reference proteome</keyword>
<name>A0A5E4RVH1_9BURK</name>
<dbReference type="OrthoDB" id="6843348at2"/>
<dbReference type="Proteomes" id="UP000400981">
    <property type="component" value="Unassembled WGS sequence"/>
</dbReference>
<reference evidence="3 4" key="1">
    <citation type="submission" date="2019-08" db="EMBL/GenBank/DDBJ databases">
        <authorList>
            <person name="Peeters C."/>
        </authorList>
    </citation>
    <scope>NUCLEOTIDE SEQUENCE [LARGE SCALE GENOMIC DNA]</scope>
    <source>
        <strain evidence="3 4">LMG 31012</strain>
    </source>
</reference>
<feature type="compositionally biased region" description="Basic and acidic residues" evidence="1">
    <location>
        <begin position="112"/>
        <end position="123"/>
    </location>
</feature>
<protein>
    <submittedName>
        <fullName evidence="3">Putative transmembrane anti-sigma factor</fullName>
    </submittedName>
</protein>
<evidence type="ECO:0000313" key="3">
    <source>
        <dbReference type="EMBL" id="VVD67426.1"/>
    </source>
</evidence>
<keyword evidence="2" id="KW-1133">Transmembrane helix</keyword>
<dbReference type="EMBL" id="CABPSH010000001">
    <property type="protein sequence ID" value="VVD67426.1"/>
    <property type="molecule type" value="Genomic_DNA"/>
</dbReference>
<proteinExistence type="predicted"/>
<dbReference type="AlphaFoldDB" id="A0A5E4RVH1"/>
<evidence type="ECO:0000313" key="4">
    <source>
        <dbReference type="Proteomes" id="UP000400981"/>
    </source>
</evidence>
<gene>
    <name evidence="3" type="ORF">PEP31012_00421</name>
</gene>
<feature type="region of interest" description="Disordered" evidence="1">
    <location>
        <begin position="77"/>
        <end position="173"/>
    </location>
</feature>
<feature type="compositionally biased region" description="Low complexity" evidence="1">
    <location>
        <begin position="145"/>
        <end position="156"/>
    </location>
</feature>
<organism evidence="3 4">
    <name type="scientific">Pandoraea eparura</name>
    <dbReference type="NCBI Taxonomy" id="2508291"/>
    <lineage>
        <taxon>Bacteria</taxon>
        <taxon>Pseudomonadati</taxon>
        <taxon>Pseudomonadota</taxon>
        <taxon>Betaproteobacteria</taxon>
        <taxon>Burkholderiales</taxon>
        <taxon>Burkholderiaceae</taxon>
        <taxon>Pandoraea</taxon>
    </lineage>
</organism>